<gene>
    <name evidence="2" type="ORF">CLO192961_LOCUS321573</name>
</gene>
<evidence type="ECO:0000313" key="2">
    <source>
        <dbReference type="EMBL" id="VUC32144.1"/>
    </source>
</evidence>
<accession>A0ABY6ULT4</accession>
<feature type="coiled-coil region" evidence="1">
    <location>
        <begin position="21"/>
        <end position="48"/>
    </location>
</feature>
<comment type="caution">
    <text evidence="2">The sequence shown here is derived from an EMBL/GenBank/DDBJ whole genome shotgun (WGS) entry which is preliminary data.</text>
</comment>
<keyword evidence="1" id="KW-0175">Coiled coil</keyword>
<reference evidence="2 3" key="1">
    <citation type="submission" date="2019-06" db="EMBL/GenBank/DDBJ databases">
        <authorList>
            <person name="Broberg M."/>
        </authorList>
    </citation>
    <scope>NUCLEOTIDE SEQUENCE [LARGE SCALE GENOMIC DNA]</scope>
</reference>
<protein>
    <submittedName>
        <fullName evidence="2">Uncharacterized protein</fullName>
    </submittedName>
</protein>
<dbReference type="EMBL" id="CABFNS010000845">
    <property type="protein sequence ID" value="VUC32144.1"/>
    <property type="molecule type" value="Genomic_DNA"/>
</dbReference>
<organism evidence="2 3">
    <name type="scientific">Bionectria ochroleuca</name>
    <name type="common">Gliocladium roseum</name>
    <dbReference type="NCBI Taxonomy" id="29856"/>
    <lineage>
        <taxon>Eukaryota</taxon>
        <taxon>Fungi</taxon>
        <taxon>Dikarya</taxon>
        <taxon>Ascomycota</taxon>
        <taxon>Pezizomycotina</taxon>
        <taxon>Sordariomycetes</taxon>
        <taxon>Hypocreomycetidae</taxon>
        <taxon>Hypocreales</taxon>
        <taxon>Bionectriaceae</taxon>
        <taxon>Clonostachys</taxon>
    </lineage>
</organism>
<evidence type="ECO:0000256" key="1">
    <source>
        <dbReference type="SAM" id="Coils"/>
    </source>
</evidence>
<sequence>MKNGSVVDWAQKAFHGSLEALQGAENGLKMAQERIQDLESKLALVRLDERGEEINERWAAEASATVDIRALTQACIFTFERVRRALRASRGETVSGYCFQAFKLWVVESGALDPNAFDKQTACYLEDEALLGGLGDLLQQLYHTLCISITAMKRDSLTSQAIANIKSLLSELDMLTFRMPRSLGTAYQRYFRGGGCGELQTYLENLVREQKIQFLAIRGPEFNDWPEADFCQNFDKLFPSYSSTADQKAQRDKVQSRLIQANLQRRRRLLEGGHDTPRDVWVAWEFALHSTPEQHHLDEDPNYHAAYEYA</sequence>
<proteinExistence type="predicted"/>
<dbReference type="Proteomes" id="UP000766486">
    <property type="component" value="Unassembled WGS sequence"/>
</dbReference>
<keyword evidence="3" id="KW-1185">Reference proteome</keyword>
<evidence type="ECO:0000313" key="3">
    <source>
        <dbReference type="Proteomes" id="UP000766486"/>
    </source>
</evidence>
<name>A0ABY6ULT4_BIOOC</name>